<comment type="caution">
    <text evidence="1">The sequence shown here is derived from an EMBL/GenBank/DDBJ whole genome shotgun (WGS) entry which is preliminary data.</text>
</comment>
<evidence type="ECO:0000313" key="2">
    <source>
        <dbReference type="Proteomes" id="UP000886687"/>
    </source>
</evidence>
<dbReference type="InterPro" id="IPR004155">
    <property type="entry name" value="PBS_lyase_HEAT"/>
</dbReference>
<dbReference type="PANTHER" id="PTHR12697">
    <property type="entry name" value="PBS LYASE HEAT-LIKE PROTEIN"/>
    <property type="match status" value="1"/>
</dbReference>
<reference evidence="1" key="1">
    <citation type="journal article" date="2021" name="Proc. Natl. Acad. Sci. U.S.A.">
        <title>Global biogeography of chemosynthetic symbionts reveals both localized and globally distributed symbiont groups. .</title>
        <authorList>
            <person name="Osvatic J.T."/>
            <person name="Wilkins L.G.E."/>
            <person name="Leibrecht L."/>
            <person name="Leray M."/>
            <person name="Zauner S."/>
            <person name="Polzin J."/>
            <person name="Camacho Y."/>
            <person name="Gros O."/>
            <person name="van Gils J.A."/>
            <person name="Eisen J.A."/>
            <person name="Petersen J.M."/>
            <person name="Yuen B."/>
        </authorList>
    </citation>
    <scope>NUCLEOTIDE SEQUENCE</scope>
    <source>
        <strain evidence="1">MAGL173</strain>
    </source>
</reference>
<dbReference type="GO" id="GO:0016491">
    <property type="term" value="F:oxidoreductase activity"/>
    <property type="evidence" value="ECO:0007669"/>
    <property type="project" value="TreeGrafter"/>
</dbReference>
<protein>
    <submittedName>
        <fullName evidence="1">HEAT repeat domain-containing protein</fullName>
    </submittedName>
</protein>
<dbReference type="PANTHER" id="PTHR12697:SF5">
    <property type="entry name" value="DEOXYHYPUSINE HYDROXYLASE"/>
    <property type="match status" value="1"/>
</dbReference>
<dbReference type="InterPro" id="IPR011989">
    <property type="entry name" value="ARM-like"/>
</dbReference>
<dbReference type="Proteomes" id="UP000886687">
    <property type="component" value="Unassembled WGS sequence"/>
</dbReference>
<dbReference type="Gene3D" id="1.25.10.10">
    <property type="entry name" value="Leucine-rich Repeat Variant"/>
    <property type="match status" value="1"/>
</dbReference>
<name>A0A9E4K2T1_9GAMM</name>
<gene>
    <name evidence="1" type="ORF">JAZ04_03780</name>
</gene>
<dbReference type="Pfam" id="PF13646">
    <property type="entry name" value="HEAT_2"/>
    <property type="match status" value="2"/>
</dbReference>
<accession>A0A9E4K2T1</accession>
<proteinExistence type="predicted"/>
<dbReference type="InterPro" id="IPR016024">
    <property type="entry name" value="ARM-type_fold"/>
</dbReference>
<dbReference type="EMBL" id="JAEPDI010000001">
    <property type="protein sequence ID" value="MCG7937963.1"/>
    <property type="molecule type" value="Genomic_DNA"/>
</dbReference>
<evidence type="ECO:0000313" key="1">
    <source>
        <dbReference type="EMBL" id="MCG7937963.1"/>
    </source>
</evidence>
<dbReference type="SUPFAM" id="SSF48371">
    <property type="entry name" value="ARM repeat"/>
    <property type="match status" value="1"/>
</dbReference>
<dbReference type="AlphaFoldDB" id="A0A9E4K2T1"/>
<sequence>MNKTTMNVTQTLLLILFSLGAASWFYNSQSNKIEVGTDQATEQEIFKTTVEKTVLSEITQLQTASTPEASDSSAIVSRYPTEEMIGVDYESIEILVEEKTPDDNTIEELKRLLSHSDPTRRLASVYAIGEYKSHDAITDLMQALYDPDPRVRVAAVESLAMLSHDTEIGYLEPALYDSDNHVRITAVWAIADVENEQGIYLLAPLLSDSSAEIRINVVAALGEIGDTASIHYLENQLNDTDERVRWSAAEILKEIAADY</sequence>
<dbReference type="SMART" id="SM00567">
    <property type="entry name" value="EZ_HEAT"/>
    <property type="match status" value="4"/>
</dbReference>
<organism evidence="1 2">
    <name type="scientific">Candidatus Thiodiazotropha lotti</name>
    <dbReference type="NCBI Taxonomy" id="2792787"/>
    <lineage>
        <taxon>Bacteria</taxon>
        <taxon>Pseudomonadati</taxon>
        <taxon>Pseudomonadota</taxon>
        <taxon>Gammaproteobacteria</taxon>
        <taxon>Chromatiales</taxon>
        <taxon>Sedimenticolaceae</taxon>
        <taxon>Candidatus Thiodiazotropha</taxon>
    </lineage>
</organism>